<proteinExistence type="predicted"/>
<comment type="caution">
    <text evidence="1">The sequence shown here is derived from an EMBL/GenBank/DDBJ whole genome shotgun (WGS) entry which is preliminary data.</text>
</comment>
<gene>
    <name evidence="1" type="ORF">IWW38_002657</name>
</gene>
<dbReference type="EMBL" id="JANBVB010000446">
    <property type="protein sequence ID" value="KAJ2894159.1"/>
    <property type="molecule type" value="Genomic_DNA"/>
</dbReference>
<evidence type="ECO:0000313" key="2">
    <source>
        <dbReference type="Proteomes" id="UP001139981"/>
    </source>
</evidence>
<name>A0ACC1M3M7_9FUNG</name>
<reference evidence="1" key="1">
    <citation type="submission" date="2022-07" db="EMBL/GenBank/DDBJ databases">
        <title>Phylogenomic reconstructions and comparative analyses of Kickxellomycotina fungi.</title>
        <authorList>
            <person name="Reynolds N.K."/>
            <person name="Stajich J.E."/>
            <person name="Barry K."/>
            <person name="Grigoriev I.V."/>
            <person name="Crous P."/>
            <person name="Smith M.E."/>
        </authorList>
    </citation>
    <scope>NUCLEOTIDE SEQUENCE</scope>
    <source>
        <strain evidence="1">CBS 190363</strain>
    </source>
</reference>
<accession>A0ACC1M3M7</accession>
<evidence type="ECO:0000313" key="1">
    <source>
        <dbReference type="EMBL" id="KAJ2894159.1"/>
    </source>
</evidence>
<protein>
    <submittedName>
        <fullName evidence="1">Uncharacterized protein</fullName>
    </submittedName>
</protein>
<dbReference type="Proteomes" id="UP001139981">
    <property type="component" value="Unassembled WGS sequence"/>
</dbReference>
<organism evidence="1 2">
    <name type="scientific">Coemansia aciculifera</name>
    <dbReference type="NCBI Taxonomy" id="417176"/>
    <lineage>
        <taxon>Eukaryota</taxon>
        <taxon>Fungi</taxon>
        <taxon>Fungi incertae sedis</taxon>
        <taxon>Zoopagomycota</taxon>
        <taxon>Kickxellomycotina</taxon>
        <taxon>Kickxellomycetes</taxon>
        <taxon>Kickxellales</taxon>
        <taxon>Kickxellaceae</taxon>
        <taxon>Coemansia</taxon>
    </lineage>
</organism>
<sequence>SDDDEDCNALTAKVLLSKIHSSELIGLSPHLPTLSKSTSSGVQPRTIRCTGFGSNRVPILIFSEPEPEAAVEAPTVAAVTAPTVAAVMAPTVMAASALASVTSATTAPSLFTITKTSGSAEPDSVSKSETEEMAADATDYLSKVATALMMLMMPMMPMLSPASVSAASNALSVKVLDIVHCMSMAPSGVFSVQLVTSAMTNATGAAMGTAMPELVPKAVTSVPTFLFGLSKPAADLASKPAATSGLFSFGAAATLNTTTMSAVVAGDKPKSEFKFSFGSLGTTSTAGTQATSAAASQSAQQMTFGQICAGAGAASRKAPTILTVKQPHDNEASSSDVPAVSKPKFNFGSSSATGRGFSLASSASSALAFGSQSFNFTANPAFTSPTVNSTVPASSKPVGTFTFGSTAMSATTPSGAGGGVEFMFTFGCGSMPHTQPVSMATTCSPSNAIGFTSVATSFGGATNNAPATSTSIFNFGSPFGGSSAAKPTAAPALTAFGGFGKGTMTSVPGTAANMPVFLFGSAALGMPAVLPFVSMSIAMPAATTYANPAASATTPACGAATPSASGFGSGPVIWPTTSPFANPATSATTPACGAAMPSASGFGSGFGNTSNSLTRSSGSAFGSSNYNGGFGATRPLQAITKAFGSSNGRLGFESNAEPMDVSSDSYTVDTSLSSTGFCESLTGTSEFGQQQQQQQSNTSAMFPFSNHPGDLGSSVGNTSAFVTGTTSLQYSFSQSYPTQSTAGLGFNASAFAPGSVPPMSFAFNGNPSVQAGSMQPSQLQFMSGGVIQHPSTGFSSHMSMSSMIGSAASNSRRFKARLHRRR</sequence>
<keyword evidence="2" id="KW-1185">Reference proteome</keyword>
<feature type="non-terminal residue" evidence="1">
    <location>
        <position position="1"/>
    </location>
</feature>